<evidence type="ECO:0000256" key="3">
    <source>
        <dbReference type="ARBA" id="ARBA00022448"/>
    </source>
</evidence>
<proteinExistence type="inferred from homology"/>
<dbReference type="InterPro" id="IPR050814">
    <property type="entry name" value="Myo-inositol_Transporter"/>
</dbReference>
<comment type="subcellular location">
    <subcellularLocation>
        <location evidence="1">Membrane</location>
        <topology evidence="1">Multi-pass membrane protein</topology>
    </subcellularLocation>
</comment>
<keyword evidence="5 7" id="KW-1133">Transmembrane helix</keyword>
<keyword evidence="10" id="KW-1185">Reference proteome</keyword>
<dbReference type="PROSITE" id="PS50850">
    <property type="entry name" value="MFS"/>
    <property type="match status" value="1"/>
</dbReference>
<dbReference type="InterPro" id="IPR020846">
    <property type="entry name" value="MFS_dom"/>
</dbReference>
<dbReference type="OrthoDB" id="9787026at2"/>
<feature type="transmembrane region" description="Helical" evidence="7">
    <location>
        <begin position="149"/>
        <end position="169"/>
    </location>
</feature>
<feature type="transmembrane region" description="Helical" evidence="7">
    <location>
        <begin position="496"/>
        <end position="519"/>
    </location>
</feature>
<dbReference type="Proteomes" id="UP000240505">
    <property type="component" value="Chromosome"/>
</dbReference>
<feature type="transmembrane region" description="Helical" evidence="7">
    <location>
        <begin position="563"/>
        <end position="581"/>
    </location>
</feature>
<dbReference type="PROSITE" id="PS00216">
    <property type="entry name" value="SUGAR_TRANSPORT_1"/>
    <property type="match status" value="1"/>
</dbReference>
<evidence type="ECO:0000313" key="10">
    <source>
        <dbReference type="Proteomes" id="UP000240505"/>
    </source>
</evidence>
<evidence type="ECO:0000256" key="1">
    <source>
        <dbReference type="ARBA" id="ARBA00004141"/>
    </source>
</evidence>
<dbReference type="RefSeq" id="WP_107140214.1">
    <property type="nucleotide sequence ID" value="NZ_CP028324.1"/>
</dbReference>
<dbReference type="PRINTS" id="PR00171">
    <property type="entry name" value="SUGRTRNSPORT"/>
</dbReference>
<dbReference type="PANTHER" id="PTHR48020">
    <property type="entry name" value="PROTON MYO-INOSITOL COTRANSPORTER"/>
    <property type="match status" value="1"/>
</dbReference>
<dbReference type="PROSITE" id="PS00217">
    <property type="entry name" value="SUGAR_TRANSPORT_2"/>
    <property type="match status" value="1"/>
</dbReference>
<dbReference type="Pfam" id="PF00083">
    <property type="entry name" value="Sugar_tr"/>
    <property type="match status" value="2"/>
</dbReference>
<feature type="domain" description="Major facilitator superfamily (MFS) profile" evidence="8">
    <location>
        <begin position="20"/>
        <end position="585"/>
    </location>
</feature>
<evidence type="ECO:0000259" key="8">
    <source>
        <dbReference type="PROSITE" id="PS50850"/>
    </source>
</evidence>
<evidence type="ECO:0000256" key="4">
    <source>
        <dbReference type="ARBA" id="ARBA00022692"/>
    </source>
</evidence>
<keyword evidence="6 7" id="KW-0472">Membrane</keyword>
<protein>
    <submittedName>
        <fullName evidence="9">MFS transporter</fullName>
    </submittedName>
</protein>
<name>A0A2R4C5I6_9BURK</name>
<accession>A0A2R4C5I6</accession>
<dbReference type="Gene3D" id="1.20.1250.20">
    <property type="entry name" value="MFS general substrate transporter like domains"/>
    <property type="match status" value="2"/>
</dbReference>
<evidence type="ECO:0000256" key="5">
    <source>
        <dbReference type="ARBA" id="ARBA00022989"/>
    </source>
</evidence>
<dbReference type="KEGG" id="masz:C9I28_03395"/>
<dbReference type="SUPFAM" id="SSF103473">
    <property type="entry name" value="MFS general substrate transporter"/>
    <property type="match status" value="2"/>
</dbReference>
<evidence type="ECO:0000313" key="9">
    <source>
        <dbReference type="EMBL" id="AVR94863.1"/>
    </source>
</evidence>
<dbReference type="GO" id="GO:0016020">
    <property type="term" value="C:membrane"/>
    <property type="evidence" value="ECO:0007669"/>
    <property type="project" value="UniProtKB-SubCell"/>
</dbReference>
<organism evidence="9 10">
    <name type="scientific">Pseudoduganella armeniaca</name>
    <dbReference type="NCBI Taxonomy" id="2072590"/>
    <lineage>
        <taxon>Bacteria</taxon>
        <taxon>Pseudomonadati</taxon>
        <taxon>Pseudomonadota</taxon>
        <taxon>Betaproteobacteria</taxon>
        <taxon>Burkholderiales</taxon>
        <taxon>Oxalobacteraceae</taxon>
        <taxon>Telluria group</taxon>
        <taxon>Pseudoduganella</taxon>
    </lineage>
</organism>
<keyword evidence="3" id="KW-0813">Transport</keyword>
<dbReference type="AlphaFoldDB" id="A0A2R4C5I6"/>
<dbReference type="InterPro" id="IPR005829">
    <property type="entry name" value="Sugar_transporter_CS"/>
</dbReference>
<dbReference type="PANTHER" id="PTHR48020:SF12">
    <property type="entry name" value="PROTON MYO-INOSITOL COTRANSPORTER"/>
    <property type="match status" value="1"/>
</dbReference>
<keyword evidence="4 7" id="KW-0812">Transmembrane</keyword>
<sequence>MHAATLPGTASAPAWPIRYLLFIAGMGGLLYGIDVGIIAGALPYLEATAKEAWRLSAQQLSFIVAAVLLGSVLSSLFAGAIADAIGRRWAMVLSGALFTASIPLIALADGYLPLLLGRLLQGVSGGLIGVVVPLYLAECLRADQRGRGAALFQLMLTIGLVAAAVIGLLQARTVDAAAVAAQALSEAARMEALFAARDHAWRSIFWMCLAPGIVFTFGSVLLAESPRWLVRRGRVDAARRALLRTRAPAEAEVELRDMQMTRPRGGAGSAPVDPLLSRRYVLPFLLACLILALTQATGINSVLAYVVNILNQAGLPGATANAADVGLKVLNAVMTIVAVVLVDRKGRKFLLMLGSGGIVVALLAAGLLFHGAESGQHDVRAAIAAQAQGDSIALRLDDATLRALSGQPGDTPQLLTVAYRYGPFTNVATRRSDDPGLPVLHIRRADAVQEDSVIGAFFRKLHLNPFADPDEARTAPLQIERAQLGAVPPPSHGWRMTAAICLFVASFAVGPGVCVWLALSELMPTRIRSNGMSVALLVNQFVSTVIAAVFLPTVGQHGYAAMFFFWAGCTVLYFLTAAFLLPETKGKTLEEIEGHFS</sequence>
<feature type="transmembrane region" description="Helical" evidence="7">
    <location>
        <begin position="204"/>
        <end position="223"/>
    </location>
</feature>
<gene>
    <name evidence="9" type="ORF">C9I28_03395</name>
</gene>
<dbReference type="GO" id="GO:0022857">
    <property type="term" value="F:transmembrane transporter activity"/>
    <property type="evidence" value="ECO:0007669"/>
    <property type="project" value="InterPro"/>
</dbReference>
<feature type="transmembrane region" description="Helical" evidence="7">
    <location>
        <begin position="531"/>
        <end position="551"/>
    </location>
</feature>
<feature type="transmembrane region" description="Helical" evidence="7">
    <location>
        <begin position="62"/>
        <end position="82"/>
    </location>
</feature>
<dbReference type="InterPro" id="IPR036259">
    <property type="entry name" value="MFS_trans_sf"/>
</dbReference>
<feature type="transmembrane region" description="Helical" evidence="7">
    <location>
        <begin position="20"/>
        <end position="42"/>
    </location>
</feature>
<feature type="transmembrane region" description="Helical" evidence="7">
    <location>
        <begin position="284"/>
        <end position="305"/>
    </location>
</feature>
<evidence type="ECO:0000256" key="2">
    <source>
        <dbReference type="ARBA" id="ARBA00010992"/>
    </source>
</evidence>
<comment type="similarity">
    <text evidence="2">Belongs to the major facilitator superfamily. Sugar transporter (TC 2.A.1.1) family.</text>
</comment>
<feature type="transmembrane region" description="Helical" evidence="7">
    <location>
        <begin position="325"/>
        <end position="342"/>
    </location>
</feature>
<feature type="transmembrane region" description="Helical" evidence="7">
    <location>
        <begin position="89"/>
        <end position="107"/>
    </location>
</feature>
<feature type="transmembrane region" description="Helical" evidence="7">
    <location>
        <begin position="349"/>
        <end position="369"/>
    </location>
</feature>
<dbReference type="InterPro" id="IPR003663">
    <property type="entry name" value="Sugar/inositol_transpt"/>
</dbReference>
<dbReference type="InterPro" id="IPR005828">
    <property type="entry name" value="MFS_sugar_transport-like"/>
</dbReference>
<evidence type="ECO:0000256" key="6">
    <source>
        <dbReference type="ARBA" id="ARBA00023136"/>
    </source>
</evidence>
<evidence type="ECO:0000256" key="7">
    <source>
        <dbReference type="SAM" id="Phobius"/>
    </source>
</evidence>
<reference evidence="9 10" key="1">
    <citation type="submission" date="2018-03" db="EMBL/GenBank/DDBJ databases">
        <title>Massilia armeniaca sp. nov., isolated from desert soil.</title>
        <authorList>
            <person name="Huang H."/>
            <person name="Ren M."/>
        </authorList>
    </citation>
    <scope>NUCLEOTIDE SEQUENCE [LARGE SCALE GENOMIC DNA]</scope>
    <source>
        <strain evidence="9 10">ZMN-3</strain>
    </source>
</reference>
<feature type="transmembrane region" description="Helical" evidence="7">
    <location>
        <begin position="119"/>
        <end position="137"/>
    </location>
</feature>
<dbReference type="EMBL" id="CP028324">
    <property type="protein sequence ID" value="AVR94863.1"/>
    <property type="molecule type" value="Genomic_DNA"/>
</dbReference>